<gene>
    <name evidence="3" type="ORF">Cgig2_008729</name>
</gene>
<organism evidence="3 4">
    <name type="scientific">Carnegiea gigantea</name>
    <dbReference type="NCBI Taxonomy" id="171969"/>
    <lineage>
        <taxon>Eukaryota</taxon>
        <taxon>Viridiplantae</taxon>
        <taxon>Streptophyta</taxon>
        <taxon>Embryophyta</taxon>
        <taxon>Tracheophyta</taxon>
        <taxon>Spermatophyta</taxon>
        <taxon>Magnoliopsida</taxon>
        <taxon>eudicotyledons</taxon>
        <taxon>Gunneridae</taxon>
        <taxon>Pentapetalae</taxon>
        <taxon>Caryophyllales</taxon>
        <taxon>Cactineae</taxon>
        <taxon>Cactaceae</taxon>
        <taxon>Cactoideae</taxon>
        <taxon>Echinocereeae</taxon>
        <taxon>Carnegiea</taxon>
    </lineage>
</organism>
<comment type="caution">
    <text evidence="3">The sequence shown here is derived from an EMBL/GenBank/DDBJ whole genome shotgun (WGS) entry which is preliminary data.</text>
</comment>
<dbReference type="EMBL" id="JAKOGI010000165">
    <property type="protein sequence ID" value="KAJ8441468.1"/>
    <property type="molecule type" value="Genomic_DNA"/>
</dbReference>
<dbReference type="InterPro" id="IPR039785">
    <property type="entry name" value="MINY3/4"/>
</dbReference>
<dbReference type="GO" id="GO:1990380">
    <property type="term" value="F:K48-linked deubiquitinase activity"/>
    <property type="evidence" value="ECO:0007669"/>
    <property type="project" value="InterPro"/>
</dbReference>
<evidence type="ECO:0000313" key="4">
    <source>
        <dbReference type="Proteomes" id="UP001153076"/>
    </source>
</evidence>
<sequence length="290" mass="32077">METRQTLPAPPLPYLTRAIDQSTQRSQAATLAVLHSQPCPYCHRRSHPHTVDEELAGGDFLAVRPPLLLCMAFVVKPIKICNKDKDKFFEEDGSGWPATAEKEAFQHSSMVTDGQTASANSELGIDLLANVKGDVNFQVAEGFVLKYLLFVPEQSSSAKKSETSSQREPVTPEQFASLPEETRKRALVRSMAEILFRCGSNKKAVIATLDVLNHDGQGNNDLAKDEIILKALEGISIESALDLQKSLRAITYNSYPRTLQKLEEMIPVFESRMGAMLFLISTLLSRGLNK</sequence>
<protein>
    <recommendedName>
        <fullName evidence="2">Deubiquitinating enzyme MINDY-3/4 conserved domain-containing protein</fullName>
    </recommendedName>
</protein>
<dbReference type="PANTHER" id="PTHR12473:SF8">
    <property type="entry name" value="UBIQUITIN CARBOXYL-TERMINAL HYDROLASE MINDY-4-RELATED"/>
    <property type="match status" value="1"/>
</dbReference>
<dbReference type="OrthoDB" id="10263628at2759"/>
<name>A0A9Q1KEN7_9CARY</name>
<dbReference type="GO" id="GO:0006508">
    <property type="term" value="P:proteolysis"/>
    <property type="evidence" value="ECO:0007669"/>
    <property type="project" value="UniProtKB-KW"/>
</dbReference>
<comment type="similarity">
    <text evidence="1">Belongs to the MINDY deubiquitinase family. FAM188 subfamily.</text>
</comment>
<dbReference type="GO" id="GO:0071108">
    <property type="term" value="P:protein K48-linked deubiquitination"/>
    <property type="evidence" value="ECO:0007669"/>
    <property type="project" value="InterPro"/>
</dbReference>
<dbReference type="AlphaFoldDB" id="A0A9Q1KEN7"/>
<proteinExistence type="inferred from homology"/>
<evidence type="ECO:0000259" key="2">
    <source>
        <dbReference type="Pfam" id="PF13898"/>
    </source>
</evidence>
<dbReference type="Pfam" id="PF13898">
    <property type="entry name" value="MINDY-3_4_CD"/>
    <property type="match status" value="1"/>
</dbReference>
<feature type="domain" description="Deubiquitinating enzyme MINDY-3/4 conserved" evidence="2">
    <location>
        <begin position="141"/>
        <end position="289"/>
    </location>
</feature>
<dbReference type="PANTHER" id="PTHR12473">
    <property type="entry name" value="UBIQUITIN CARBOXYL-TERMINAL HYDROLASE MINDY-4-RELATED"/>
    <property type="match status" value="1"/>
</dbReference>
<evidence type="ECO:0000313" key="3">
    <source>
        <dbReference type="EMBL" id="KAJ8441468.1"/>
    </source>
</evidence>
<reference evidence="3" key="1">
    <citation type="submission" date="2022-04" db="EMBL/GenBank/DDBJ databases">
        <title>Carnegiea gigantea Genome sequencing and assembly v2.</title>
        <authorList>
            <person name="Copetti D."/>
            <person name="Sanderson M.J."/>
            <person name="Burquez A."/>
            <person name="Wojciechowski M.F."/>
        </authorList>
    </citation>
    <scope>NUCLEOTIDE SEQUENCE</scope>
    <source>
        <strain evidence="3">SGP5-SGP5p</strain>
        <tissue evidence="3">Aerial part</tissue>
    </source>
</reference>
<keyword evidence="4" id="KW-1185">Reference proteome</keyword>
<dbReference type="InterPro" id="IPR025257">
    <property type="entry name" value="MINDY-3/4_CD"/>
</dbReference>
<accession>A0A9Q1KEN7</accession>
<dbReference type="Proteomes" id="UP001153076">
    <property type="component" value="Unassembled WGS sequence"/>
</dbReference>
<dbReference type="GO" id="GO:0004843">
    <property type="term" value="F:cysteine-type deubiquitinase activity"/>
    <property type="evidence" value="ECO:0007669"/>
    <property type="project" value="UniProtKB-EC"/>
</dbReference>
<evidence type="ECO:0000256" key="1">
    <source>
        <dbReference type="ARBA" id="ARBA00011074"/>
    </source>
</evidence>